<dbReference type="RefSeq" id="WP_130277430.1">
    <property type="nucleotide sequence ID" value="NZ_SGXG01000001.1"/>
</dbReference>
<accession>A0A4Q7PED4</accession>
<keyword evidence="3" id="KW-1185">Reference proteome</keyword>
<dbReference type="AlphaFoldDB" id="A0A4Q7PED4"/>
<dbReference type="InterPro" id="IPR015947">
    <property type="entry name" value="PUA-like_sf"/>
</dbReference>
<dbReference type="Pfam" id="PF02190">
    <property type="entry name" value="LON_substr_bdg"/>
    <property type="match status" value="1"/>
</dbReference>
<name>A0A4Q7PED4_9BACT</name>
<evidence type="ECO:0000313" key="2">
    <source>
        <dbReference type="EMBL" id="RZS98774.1"/>
    </source>
</evidence>
<dbReference type="EMBL" id="SGXG01000001">
    <property type="protein sequence ID" value="RZS98774.1"/>
    <property type="molecule type" value="Genomic_DNA"/>
</dbReference>
<protein>
    <recommendedName>
        <fullName evidence="1">Lon N-terminal domain-containing protein</fullName>
    </recommendedName>
</protein>
<dbReference type="OrthoDB" id="25394at2"/>
<feature type="domain" description="Lon N-terminal" evidence="1">
    <location>
        <begin position="4"/>
        <end position="179"/>
    </location>
</feature>
<dbReference type="SMART" id="SM00464">
    <property type="entry name" value="LON"/>
    <property type="match status" value="1"/>
</dbReference>
<organism evidence="2 3">
    <name type="scientific">Cecembia calidifontis</name>
    <dbReference type="NCBI Taxonomy" id="1187080"/>
    <lineage>
        <taxon>Bacteria</taxon>
        <taxon>Pseudomonadati</taxon>
        <taxon>Bacteroidota</taxon>
        <taxon>Cytophagia</taxon>
        <taxon>Cytophagales</taxon>
        <taxon>Cyclobacteriaceae</taxon>
        <taxon>Cecembia</taxon>
    </lineage>
</organism>
<dbReference type="SUPFAM" id="SSF88697">
    <property type="entry name" value="PUA domain-like"/>
    <property type="match status" value="1"/>
</dbReference>
<comment type="caution">
    <text evidence="2">The sequence shown here is derived from an EMBL/GenBank/DDBJ whole genome shotgun (WGS) entry which is preliminary data.</text>
</comment>
<dbReference type="InterPro" id="IPR003111">
    <property type="entry name" value="Lon_prtase_N"/>
</dbReference>
<gene>
    <name evidence="2" type="ORF">BC751_4446</name>
</gene>
<evidence type="ECO:0000259" key="1">
    <source>
        <dbReference type="SMART" id="SM00464"/>
    </source>
</evidence>
<evidence type="ECO:0000313" key="3">
    <source>
        <dbReference type="Proteomes" id="UP000292209"/>
    </source>
</evidence>
<dbReference type="InterPro" id="IPR046336">
    <property type="entry name" value="Lon_prtase_N_sf"/>
</dbReference>
<dbReference type="Proteomes" id="UP000292209">
    <property type="component" value="Unassembled WGS sequence"/>
</dbReference>
<proteinExistence type="predicted"/>
<dbReference type="Gene3D" id="2.30.130.40">
    <property type="entry name" value="LON domain-like"/>
    <property type="match status" value="1"/>
</dbReference>
<sequence length="208" mass="24466">MQVYLPLFPLKLVAFPGENLNLHIFEPRYRQLIHDIKDNGGAFGICVYIDKLMTLGTEVELLEISKVYDDGRMDIKTVARRVFELISFDNPMQDKLYAGGWVKIRDNDPRIPQSLYNEFLFYLKELFRLMGQKVELKPLDVNSFSYSHKIGLKLEEEYELLSMDKESERTKFLISYLMKVIPVLRGIEKAKEKIQMNGHFKYLDPLNF</sequence>
<reference evidence="2 3" key="1">
    <citation type="submission" date="2019-02" db="EMBL/GenBank/DDBJ databases">
        <title>Genomic Encyclopedia of Archaeal and Bacterial Type Strains, Phase II (KMG-II): from individual species to whole genera.</title>
        <authorList>
            <person name="Goeker M."/>
        </authorList>
    </citation>
    <scope>NUCLEOTIDE SEQUENCE [LARGE SCALE GENOMIC DNA]</scope>
    <source>
        <strain evidence="2 3">DSM 21411</strain>
    </source>
</reference>